<dbReference type="InterPro" id="IPR052046">
    <property type="entry name" value="GH57_Enzymes"/>
</dbReference>
<accession>A0A364REV0</accession>
<dbReference type="OrthoDB" id="9757977at2"/>
<name>A0A364REV0_9BACT</name>
<keyword evidence="5" id="KW-1185">Reference proteome</keyword>
<dbReference type="EMBL" id="QMDV01000002">
    <property type="protein sequence ID" value="RAU82696.1"/>
    <property type="molecule type" value="Genomic_DNA"/>
</dbReference>
<dbReference type="InterPro" id="IPR004300">
    <property type="entry name" value="Glyco_hydro_57_N"/>
</dbReference>
<comment type="similarity">
    <text evidence="1">Belongs to the glycosyl hydrolase 57 family.</text>
</comment>
<dbReference type="GO" id="GO:0016787">
    <property type="term" value="F:hydrolase activity"/>
    <property type="evidence" value="ECO:0007669"/>
    <property type="project" value="UniProtKB-KW"/>
</dbReference>
<reference evidence="4 5" key="1">
    <citation type="submission" date="2018-06" db="EMBL/GenBank/DDBJ databases">
        <authorList>
            <person name="Liu Z.-W."/>
        </authorList>
    </citation>
    <scope>NUCLEOTIDE SEQUENCE [LARGE SCALE GENOMIC DNA]</scope>
    <source>
        <strain evidence="4 5">2b14</strain>
    </source>
</reference>
<dbReference type="RefSeq" id="WP_112304847.1">
    <property type="nucleotide sequence ID" value="NZ_QMDV01000002.1"/>
</dbReference>
<dbReference type="InterPro" id="IPR021923">
    <property type="entry name" value="DUF3536"/>
</dbReference>
<dbReference type="GO" id="GO:0005975">
    <property type="term" value="P:carbohydrate metabolic process"/>
    <property type="evidence" value="ECO:0007669"/>
    <property type="project" value="InterPro"/>
</dbReference>
<comment type="caution">
    <text evidence="4">The sequence shown here is derived from an EMBL/GenBank/DDBJ whole genome shotgun (WGS) entry which is preliminary data.</text>
</comment>
<dbReference type="SUPFAM" id="SSF88713">
    <property type="entry name" value="Glycoside hydrolase/deacetylase"/>
    <property type="match status" value="1"/>
</dbReference>
<evidence type="ECO:0000313" key="4">
    <source>
        <dbReference type="EMBL" id="RAU82696.1"/>
    </source>
</evidence>
<dbReference type="InterPro" id="IPR011330">
    <property type="entry name" value="Glyco_hydro/deAcase_b/a-brl"/>
</dbReference>
<evidence type="ECO:0000256" key="2">
    <source>
        <dbReference type="ARBA" id="ARBA00023277"/>
    </source>
</evidence>
<evidence type="ECO:0000313" key="5">
    <source>
        <dbReference type="Proteomes" id="UP000251692"/>
    </source>
</evidence>
<organism evidence="4 5">
    <name type="scientific">Pontibacter arcticus</name>
    <dbReference type="NCBI Taxonomy" id="2080288"/>
    <lineage>
        <taxon>Bacteria</taxon>
        <taxon>Pseudomonadati</taxon>
        <taxon>Bacteroidota</taxon>
        <taxon>Cytophagia</taxon>
        <taxon>Cytophagales</taxon>
        <taxon>Hymenobacteraceae</taxon>
        <taxon>Pontibacter</taxon>
    </lineage>
</organism>
<dbReference type="Proteomes" id="UP000251692">
    <property type="component" value="Unassembled WGS sequence"/>
</dbReference>
<reference evidence="4 5" key="2">
    <citation type="submission" date="2018-07" db="EMBL/GenBank/DDBJ databases">
        <title>Pontibacter sp. 2b14 genomic sequence and assembly.</title>
        <authorList>
            <person name="Du Z.-J."/>
        </authorList>
    </citation>
    <scope>NUCLEOTIDE SEQUENCE [LARGE SCALE GENOMIC DNA]</scope>
    <source>
        <strain evidence="4 5">2b14</strain>
    </source>
</reference>
<dbReference type="PANTHER" id="PTHR36306:SF3">
    <property type="entry name" value="GLYCOSIDE HYDROLASE FAMILY 57"/>
    <property type="match status" value="1"/>
</dbReference>
<dbReference type="Pfam" id="PF12055">
    <property type="entry name" value="DUF3536"/>
    <property type="match status" value="1"/>
</dbReference>
<dbReference type="Gene3D" id="3.20.110.20">
    <property type="match status" value="1"/>
</dbReference>
<keyword evidence="2" id="KW-0119">Carbohydrate metabolism</keyword>
<evidence type="ECO:0000259" key="3">
    <source>
        <dbReference type="Pfam" id="PF03065"/>
    </source>
</evidence>
<evidence type="ECO:0000256" key="1">
    <source>
        <dbReference type="ARBA" id="ARBA00006821"/>
    </source>
</evidence>
<keyword evidence="4" id="KW-0378">Hydrolase</keyword>
<gene>
    <name evidence="4" type="ORF">DP923_05410</name>
</gene>
<dbReference type="Pfam" id="PF03065">
    <property type="entry name" value="Glyco_hydro_57"/>
    <property type="match status" value="1"/>
</dbReference>
<sequence>MNTRYICIHGHFYQPPRENPWLNEIELQESAHPYHDWNERITEECYSRNAASRILGPKGEIADLLNNYARISFNFGPTLLSWMERKAPETYAGILQADQESMKRFSGHGAALAQVYNHIIMPLANARDKQTQVLWGIYDFQKRFNRKPEGMWLAETAVDTPTLEVLAANGIAFTILSPYQARGFRRIGERQWFDATGAHIDPRQPYRCNLPSGNSIVLFFYDGPASQGVAFERLLNSGEGFANRLAGNFTPYTSEPQLMHIATDGESYGHHHRFGEMALTYALHHIEREKLARLTIYGEYLAMFPPVYEAQIIENSSWSCAHGVERWRSDCGCHTGGKEGWNQRWRAPLREAYDWLRDQLIPLYEREMSALGITDPWLVRDAYISVIMDRSEANVQAFIKHHTSGNLSKTEQTKFLQLLEMQYHTLLMYTSCGWFFDEVTGIETVQDLLYAARALQLAESISGQQLEVDFLQILQKAKSNIPEEADAAQTYRLKVKPMMIDLLRVGAHFGITSLFTDDPEELKLQSFKPTLEKYELRTAGKQKMAIGHATIKSLVTWEELTVTFGMLHLGDHQLFGGVREFISEEAYEALSVELTTAFDRGNINEVIMLLDKHFESHNYSFWHLFKDDQRKILDEVLARAMHNVENSFQQIYENNYPLMAAMKTLSIKLPRPLHLTLSYITNLKLQRELAAKKPSILKLNRILDEVNRMDVKLITKMHNYEATRLIDRLMLQLSEKPDSITQMNLLTELLPLLARLKLKPDIWHAQNLAFRLKQSTYNQRNAARANWPEAEVWCKKFEQLYESLQLKI</sequence>
<feature type="domain" description="Glycoside hydrolase family 57 N-terminal" evidence="3">
    <location>
        <begin position="105"/>
        <end position="308"/>
    </location>
</feature>
<dbReference type="PANTHER" id="PTHR36306">
    <property type="entry name" value="ALPHA-AMYLASE-RELATED-RELATED"/>
    <property type="match status" value="1"/>
</dbReference>
<protein>
    <submittedName>
        <fullName evidence="4">Glycoside hydrolase</fullName>
    </submittedName>
</protein>
<dbReference type="CDD" id="cd10797">
    <property type="entry name" value="GH57N_APU_like_1"/>
    <property type="match status" value="1"/>
</dbReference>
<proteinExistence type="inferred from homology"/>
<dbReference type="AlphaFoldDB" id="A0A364REV0"/>